<keyword evidence="1" id="KW-0812">Transmembrane</keyword>
<organism evidence="2 3">
    <name type="scientific">Dovyalis caffra</name>
    <dbReference type="NCBI Taxonomy" id="77055"/>
    <lineage>
        <taxon>Eukaryota</taxon>
        <taxon>Viridiplantae</taxon>
        <taxon>Streptophyta</taxon>
        <taxon>Embryophyta</taxon>
        <taxon>Tracheophyta</taxon>
        <taxon>Spermatophyta</taxon>
        <taxon>Magnoliopsida</taxon>
        <taxon>eudicotyledons</taxon>
        <taxon>Gunneridae</taxon>
        <taxon>Pentapetalae</taxon>
        <taxon>rosids</taxon>
        <taxon>fabids</taxon>
        <taxon>Malpighiales</taxon>
        <taxon>Salicaceae</taxon>
        <taxon>Flacourtieae</taxon>
        <taxon>Dovyalis</taxon>
    </lineage>
</organism>
<protein>
    <submittedName>
        <fullName evidence="2">Uncharacterized protein</fullName>
    </submittedName>
</protein>
<keyword evidence="1" id="KW-1133">Transmembrane helix</keyword>
<dbReference type="EMBL" id="CAWUPB010000950">
    <property type="protein sequence ID" value="CAK7334473.1"/>
    <property type="molecule type" value="Genomic_DNA"/>
</dbReference>
<keyword evidence="1" id="KW-0472">Membrane</keyword>
<accession>A0AAV1RG33</accession>
<dbReference type="Proteomes" id="UP001314170">
    <property type="component" value="Unassembled WGS sequence"/>
</dbReference>
<dbReference type="AlphaFoldDB" id="A0AAV1RG33"/>
<evidence type="ECO:0000313" key="2">
    <source>
        <dbReference type="EMBL" id="CAK7334473.1"/>
    </source>
</evidence>
<sequence>MSDRDRESIILLRLSIPIIQHAAAMTLRTYPAELTLTVLVCLVAALEGTIFAVFKE</sequence>
<feature type="transmembrane region" description="Helical" evidence="1">
    <location>
        <begin position="34"/>
        <end position="54"/>
    </location>
</feature>
<evidence type="ECO:0000256" key="1">
    <source>
        <dbReference type="SAM" id="Phobius"/>
    </source>
</evidence>
<reference evidence="2 3" key="1">
    <citation type="submission" date="2024-01" db="EMBL/GenBank/DDBJ databases">
        <authorList>
            <person name="Waweru B."/>
        </authorList>
    </citation>
    <scope>NUCLEOTIDE SEQUENCE [LARGE SCALE GENOMIC DNA]</scope>
</reference>
<name>A0AAV1RG33_9ROSI</name>
<comment type="caution">
    <text evidence="2">The sequence shown here is derived from an EMBL/GenBank/DDBJ whole genome shotgun (WGS) entry which is preliminary data.</text>
</comment>
<gene>
    <name evidence="2" type="ORF">DCAF_LOCUS9937</name>
</gene>
<keyword evidence="3" id="KW-1185">Reference proteome</keyword>
<evidence type="ECO:0000313" key="3">
    <source>
        <dbReference type="Proteomes" id="UP001314170"/>
    </source>
</evidence>
<proteinExistence type="predicted"/>